<dbReference type="PANTHER" id="PTHR43342:SF1">
    <property type="entry name" value="BIFURCATING [FEFE] HYDROGENASE GAMMA SUBUNIT"/>
    <property type="match status" value="1"/>
</dbReference>
<comment type="similarity">
    <text evidence="1">Belongs to the complex I 24 kDa subunit family.</text>
</comment>
<dbReference type="PIRSF" id="PIRSF000216">
    <property type="entry name" value="NADH_DH_24kDa"/>
    <property type="match status" value="1"/>
</dbReference>
<dbReference type="InterPro" id="IPR036249">
    <property type="entry name" value="Thioredoxin-like_sf"/>
</dbReference>
<keyword evidence="2" id="KW-0001">2Fe-2S</keyword>
<dbReference type="FunFam" id="1.10.10.1590:FF:000001">
    <property type="entry name" value="NADH-quinone oxidoreductase subunit E"/>
    <property type="match status" value="1"/>
</dbReference>
<dbReference type="InterPro" id="IPR028431">
    <property type="entry name" value="NADP_DH_HndA-like"/>
</dbReference>
<dbReference type="CDD" id="cd03064">
    <property type="entry name" value="TRX_Fd_NuoE"/>
    <property type="match status" value="1"/>
</dbReference>
<dbReference type="PANTHER" id="PTHR43342">
    <property type="entry name" value="NADH-QUINONE OXIDOREDUCTASE, E SUBUNIT"/>
    <property type="match status" value="1"/>
</dbReference>
<evidence type="ECO:0000256" key="2">
    <source>
        <dbReference type="ARBA" id="ARBA00022714"/>
    </source>
</evidence>
<gene>
    <name evidence="7" type="primary">hndA_34</name>
    <name evidence="7" type="ORF">SDC9_109247</name>
</gene>
<dbReference type="PROSITE" id="PS01099">
    <property type="entry name" value="COMPLEX1_24K"/>
    <property type="match status" value="1"/>
</dbReference>
<evidence type="ECO:0000256" key="3">
    <source>
        <dbReference type="ARBA" id="ARBA00022723"/>
    </source>
</evidence>
<evidence type="ECO:0000256" key="4">
    <source>
        <dbReference type="ARBA" id="ARBA00023004"/>
    </source>
</evidence>
<dbReference type="EC" id="1.12.1.3" evidence="7"/>
<keyword evidence="5" id="KW-0411">Iron-sulfur</keyword>
<dbReference type="InterPro" id="IPR042128">
    <property type="entry name" value="NuoE_dom"/>
</dbReference>
<evidence type="ECO:0000256" key="1">
    <source>
        <dbReference type="ARBA" id="ARBA00010643"/>
    </source>
</evidence>
<keyword evidence="7" id="KW-0560">Oxidoreductase</keyword>
<dbReference type="SUPFAM" id="SSF52833">
    <property type="entry name" value="Thioredoxin-like"/>
    <property type="match status" value="1"/>
</dbReference>
<dbReference type="EMBL" id="VSSQ01018833">
    <property type="protein sequence ID" value="MPM62376.1"/>
    <property type="molecule type" value="Genomic_DNA"/>
</dbReference>
<dbReference type="GO" id="GO:0046872">
    <property type="term" value="F:metal ion binding"/>
    <property type="evidence" value="ECO:0007669"/>
    <property type="project" value="UniProtKB-KW"/>
</dbReference>
<reference evidence="7" key="1">
    <citation type="submission" date="2019-08" db="EMBL/GenBank/DDBJ databases">
        <authorList>
            <person name="Kucharzyk K."/>
            <person name="Murdoch R.W."/>
            <person name="Higgins S."/>
            <person name="Loffler F."/>
        </authorList>
    </citation>
    <scope>NUCLEOTIDE SEQUENCE</scope>
</reference>
<evidence type="ECO:0000256" key="6">
    <source>
        <dbReference type="ARBA" id="ARBA00034078"/>
    </source>
</evidence>
<proteinExistence type="inferred from homology"/>
<dbReference type="InterPro" id="IPR041921">
    <property type="entry name" value="NuoE_N"/>
</dbReference>
<dbReference type="Gene3D" id="1.10.10.1590">
    <property type="entry name" value="NADH-quinone oxidoreductase subunit E"/>
    <property type="match status" value="1"/>
</dbReference>
<dbReference type="NCBIfam" id="NF005722">
    <property type="entry name" value="PRK07539.1-2"/>
    <property type="match status" value="1"/>
</dbReference>
<dbReference type="NCBIfam" id="TIGR01958">
    <property type="entry name" value="nuoE_fam"/>
    <property type="match status" value="1"/>
</dbReference>
<dbReference type="GO" id="GO:0051537">
    <property type="term" value="F:2 iron, 2 sulfur cluster binding"/>
    <property type="evidence" value="ECO:0007669"/>
    <property type="project" value="UniProtKB-KW"/>
</dbReference>
<evidence type="ECO:0000313" key="7">
    <source>
        <dbReference type="EMBL" id="MPM62376.1"/>
    </source>
</evidence>
<keyword evidence="3" id="KW-0479">Metal-binding</keyword>
<keyword evidence="4" id="KW-0408">Iron</keyword>
<dbReference type="GO" id="GO:0050583">
    <property type="term" value="F:hydrogen dehydrogenase (NADP+) activity"/>
    <property type="evidence" value="ECO:0007669"/>
    <property type="project" value="UniProtKB-EC"/>
</dbReference>
<comment type="caution">
    <text evidence="7">The sequence shown here is derived from an EMBL/GenBank/DDBJ whole genome shotgun (WGS) entry which is preliminary data.</text>
</comment>
<sequence length="168" mass="18759">MTDHSITMSSDNRQKQKEALLNILSSYSKESRFLLPILQDIQRTFRYLPVEAMKEVATYLDVPESRVYSVATFYKAFTLSPRGRKTIRVCGGTACHLRGGAFILNTLQKELSISSGETTPDGQFTLETVNCLGACALAPVVMVNEKVYGQMTPNLIPSMIEEERNNDV</sequence>
<organism evidence="7">
    <name type="scientific">bioreactor metagenome</name>
    <dbReference type="NCBI Taxonomy" id="1076179"/>
    <lineage>
        <taxon>unclassified sequences</taxon>
        <taxon>metagenomes</taxon>
        <taxon>ecological metagenomes</taxon>
    </lineage>
</organism>
<dbReference type="InterPro" id="IPR002023">
    <property type="entry name" value="NuoE-like"/>
</dbReference>
<dbReference type="Pfam" id="PF01257">
    <property type="entry name" value="2Fe-2S_thioredx"/>
    <property type="match status" value="1"/>
</dbReference>
<dbReference type="AlphaFoldDB" id="A0A645BBA2"/>
<comment type="cofactor">
    <cofactor evidence="6">
        <name>[2Fe-2S] cluster</name>
        <dbReference type="ChEBI" id="CHEBI:190135"/>
    </cofactor>
</comment>
<accession>A0A645BBA2</accession>
<dbReference type="FunFam" id="3.40.30.10:FF:000015">
    <property type="entry name" value="NADH-quinone oxidoreductase subunit E"/>
    <property type="match status" value="1"/>
</dbReference>
<dbReference type="Gene3D" id="3.40.30.10">
    <property type="entry name" value="Glutaredoxin"/>
    <property type="match status" value="1"/>
</dbReference>
<name>A0A645BBA2_9ZZZZ</name>
<evidence type="ECO:0000256" key="5">
    <source>
        <dbReference type="ARBA" id="ARBA00023014"/>
    </source>
</evidence>
<protein>
    <submittedName>
        <fullName evidence="7">NADP-reducing hydrogenase subunit HndA</fullName>
        <ecNumber evidence="7">1.12.1.3</ecNumber>
    </submittedName>
</protein>